<keyword evidence="10" id="KW-1133">Transmembrane helix</keyword>
<organism evidence="16 17">
    <name type="scientific">Mucilaginibacter gracilis</name>
    <dbReference type="NCBI Taxonomy" id="423350"/>
    <lineage>
        <taxon>Bacteria</taxon>
        <taxon>Pseudomonadati</taxon>
        <taxon>Bacteroidota</taxon>
        <taxon>Sphingobacteriia</taxon>
        <taxon>Sphingobacteriales</taxon>
        <taxon>Sphingobacteriaceae</taxon>
        <taxon>Mucilaginibacter</taxon>
    </lineage>
</organism>
<dbReference type="InterPro" id="IPR036890">
    <property type="entry name" value="HATPase_C_sf"/>
</dbReference>
<evidence type="ECO:0000256" key="7">
    <source>
        <dbReference type="ARBA" id="ARBA00022741"/>
    </source>
</evidence>
<evidence type="ECO:0000256" key="8">
    <source>
        <dbReference type="ARBA" id="ARBA00022777"/>
    </source>
</evidence>
<feature type="domain" description="Histidine kinase" evidence="13">
    <location>
        <begin position="296"/>
        <end position="510"/>
    </location>
</feature>
<dbReference type="InterPro" id="IPR005467">
    <property type="entry name" value="His_kinase_dom"/>
</dbReference>
<evidence type="ECO:0000256" key="10">
    <source>
        <dbReference type="ARBA" id="ARBA00022989"/>
    </source>
</evidence>
<dbReference type="SUPFAM" id="SSF47384">
    <property type="entry name" value="Homodimeric domain of signal transducing histidine kinase"/>
    <property type="match status" value="1"/>
</dbReference>
<dbReference type="Gene3D" id="3.30.565.10">
    <property type="entry name" value="Histidine kinase-like ATPase, C-terminal domain"/>
    <property type="match status" value="1"/>
</dbReference>
<dbReference type="GO" id="GO:0007234">
    <property type="term" value="P:osmosensory signaling via phosphorelay pathway"/>
    <property type="evidence" value="ECO:0007669"/>
    <property type="project" value="TreeGrafter"/>
</dbReference>
<dbReference type="InterPro" id="IPR004358">
    <property type="entry name" value="Sig_transdc_His_kin-like_C"/>
</dbReference>
<feature type="domain" description="PAC" evidence="15">
    <location>
        <begin position="240"/>
        <end position="292"/>
    </location>
</feature>
<dbReference type="EC" id="2.7.13.3" evidence="3"/>
<dbReference type="GO" id="GO:0006355">
    <property type="term" value="P:regulation of DNA-templated transcription"/>
    <property type="evidence" value="ECO:0007669"/>
    <property type="project" value="InterPro"/>
</dbReference>
<dbReference type="InterPro" id="IPR035965">
    <property type="entry name" value="PAS-like_dom_sf"/>
</dbReference>
<dbReference type="PANTHER" id="PTHR42878">
    <property type="entry name" value="TWO-COMPONENT HISTIDINE KINASE"/>
    <property type="match status" value="1"/>
</dbReference>
<evidence type="ECO:0000259" key="15">
    <source>
        <dbReference type="PROSITE" id="PS50113"/>
    </source>
</evidence>
<dbReference type="PROSITE" id="PS50112">
    <property type="entry name" value="PAS"/>
    <property type="match status" value="2"/>
</dbReference>
<dbReference type="CDD" id="cd00075">
    <property type="entry name" value="HATPase"/>
    <property type="match status" value="1"/>
</dbReference>
<dbReference type="InterPro" id="IPR036097">
    <property type="entry name" value="HisK_dim/P_sf"/>
</dbReference>
<dbReference type="OrthoDB" id="9813151at2"/>
<dbReference type="CDD" id="cd00082">
    <property type="entry name" value="HisKA"/>
    <property type="match status" value="1"/>
</dbReference>
<evidence type="ECO:0000256" key="9">
    <source>
        <dbReference type="ARBA" id="ARBA00022840"/>
    </source>
</evidence>
<dbReference type="InterPro" id="IPR013767">
    <property type="entry name" value="PAS_fold"/>
</dbReference>
<evidence type="ECO:0000313" key="16">
    <source>
        <dbReference type="EMBL" id="RKR84742.1"/>
    </source>
</evidence>
<feature type="domain" description="PAS" evidence="14">
    <location>
        <begin position="160"/>
        <end position="206"/>
    </location>
</feature>
<dbReference type="GO" id="GO:0030295">
    <property type="term" value="F:protein kinase activator activity"/>
    <property type="evidence" value="ECO:0007669"/>
    <property type="project" value="TreeGrafter"/>
</dbReference>
<evidence type="ECO:0000259" key="14">
    <source>
        <dbReference type="PROSITE" id="PS50112"/>
    </source>
</evidence>
<dbReference type="GO" id="GO:0000155">
    <property type="term" value="F:phosphorelay sensor kinase activity"/>
    <property type="evidence" value="ECO:0007669"/>
    <property type="project" value="InterPro"/>
</dbReference>
<evidence type="ECO:0000256" key="5">
    <source>
        <dbReference type="ARBA" id="ARBA00022679"/>
    </source>
</evidence>
<dbReference type="InterPro" id="IPR050351">
    <property type="entry name" value="BphY/WalK/GraS-like"/>
</dbReference>
<dbReference type="SMART" id="SM00388">
    <property type="entry name" value="HisKA"/>
    <property type="match status" value="1"/>
</dbReference>
<dbReference type="NCBIfam" id="TIGR00229">
    <property type="entry name" value="sensory_box"/>
    <property type="match status" value="2"/>
</dbReference>
<dbReference type="InterPro" id="IPR000014">
    <property type="entry name" value="PAS"/>
</dbReference>
<dbReference type="CDD" id="cd00130">
    <property type="entry name" value="PAS"/>
    <property type="match status" value="2"/>
</dbReference>
<dbReference type="Gene3D" id="3.30.450.20">
    <property type="entry name" value="PAS domain"/>
    <property type="match status" value="2"/>
</dbReference>
<comment type="catalytic activity">
    <reaction evidence="1">
        <text>ATP + protein L-histidine = ADP + protein N-phospho-L-histidine.</text>
        <dbReference type="EC" id="2.7.13.3"/>
    </reaction>
</comment>
<evidence type="ECO:0000256" key="3">
    <source>
        <dbReference type="ARBA" id="ARBA00012438"/>
    </source>
</evidence>
<dbReference type="Pfam" id="PF02518">
    <property type="entry name" value="HATPase_c"/>
    <property type="match status" value="1"/>
</dbReference>
<evidence type="ECO:0000256" key="4">
    <source>
        <dbReference type="ARBA" id="ARBA00022553"/>
    </source>
</evidence>
<dbReference type="Pfam" id="PF13426">
    <property type="entry name" value="PAS_9"/>
    <property type="match status" value="1"/>
</dbReference>
<dbReference type="SMART" id="SM00086">
    <property type="entry name" value="PAC"/>
    <property type="match status" value="2"/>
</dbReference>
<protein>
    <recommendedName>
        <fullName evidence="3">histidine kinase</fullName>
        <ecNumber evidence="3">2.7.13.3</ecNumber>
    </recommendedName>
</protein>
<gene>
    <name evidence="16" type="ORF">BDD43_4993</name>
</gene>
<dbReference type="InterPro" id="IPR003661">
    <property type="entry name" value="HisK_dim/P_dom"/>
</dbReference>
<dbReference type="InterPro" id="IPR000700">
    <property type="entry name" value="PAS-assoc_C"/>
</dbReference>
<sequence>MTLTEKSLMPFESQLKEASDKFDTIFNLTSAASKILNADLTIIKVNQALIELLGFPAAEIEGTKIMEYVCAEYRGQWHDLQEALWHKELPFFKLEACLVKKNRSLVWVHVTTVLYHEGNETFGFTVLDDFTSQKNLEDSEKQLKTALGNSRKIKETLRHNERHLSQILETMAEGVCIVNKAGKLTYTNPMAQKIFGLDQAGMLARNYNDDKWHNLRLDGSPLPHEEHPMMIMMASGKPVFDEEIAIQPRNGERFYISFNAAPIFDDDGIITEGVGTFMDVTQRRKLIQHKDEFISVASHELKTPVTSLKLALQLLSRMKDNPSPLKLPQLIDQANKSLDKLSVLVADLLNVSKVNEGQLELNKTWFNISTVVNDCCYHIRAAGDYTINTTGDMDLQVLADVDRIDQVITNFVNNAVKYASESKTIAVHISKHADTAKVSVSDEGPGIPIAKVPHLFDRYYQADASSNQISGLGLGLYIAAEIIKKHGGQIGVESELGKGSSFWFTLPVSLAACC</sequence>
<dbReference type="SUPFAM" id="SSF55785">
    <property type="entry name" value="PYP-like sensor domain (PAS domain)"/>
    <property type="match status" value="2"/>
</dbReference>
<reference evidence="16 17" key="1">
    <citation type="submission" date="2018-10" db="EMBL/GenBank/DDBJ databases">
        <title>Genomic Encyclopedia of Archaeal and Bacterial Type Strains, Phase II (KMG-II): from individual species to whole genera.</title>
        <authorList>
            <person name="Goeker M."/>
        </authorList>
    </citation>
    <scope>NUCLEOTIDE SEQUENCE [LARGE SCALE GENOMIC DNA]</scope>
    <source>
        <strain evidence="16 17">DSM 18602</strain>
    </source>
</reference>
<evidence type="ECO:0000259" key="13">
    <source>
        <dbReference type="PROSITE" id="PS50109"/>
    </source>
</evidence>
<keyword evidence="8" id="KW-0418">Kinase</keyword>
<dbReference type="SUPFAM" id="SSF55874">
    <property type="entry name" value="ATPase domain of HSP90 chaperone/DNA topoisomerase II/histidine kinase"/>
    <property type="match status" value="1"/>
</dbReference>
<evidence type="ECO:0000313" key="17">
    <source>
        <dbReference type="Proteomes" id="UP000268007"/>
    </source>
</evidence>
<proteinExistence type="predicted"/>
<evidence type="ECO:0000256" key="1">
    <source>
        <dbReference type="ARBA" id="ARBA00000085"/>
    </source>
</evidence>
<dbReference type="PROSITE" id="PS50113">
    <property type="entry name" value="PAC"/>
    <property type="match status" value="1"/>
</dbReference>
<keyword evidence="17" id="KW-1185">Reference proteome</keyword>
<keyword evidence="11" id="KW-0902">Two-component regulatory system</keyword>
<accession>A0A495J888</accession>
<dbReference type="SMART" id="SM00091">
    <property type="entry name" value="PAS"/>
    <property type="match status" value="2"/>
</dbReference>
<dbReference type="FunFam" id="3.30.565.10:FF:000006">
    <property type="entry name" value="Sensor histidine kinase WalK"/>
    <property type="match status" value="1"/>
</dbReference>
<name>A0A495J888_9SPHI</name>
<dbReference type="Gene3D" id="1.10.287.130">
    <property type="match status" value="1"/>
</dbReference>
<dbReference type="SMART" id="SM00387">
    <property type="entry name" value="HATPase_c"/>
    <property type="match status" value="1"/>
</dbReference>
<evidence type="ECO:0000256" key="11">
    <source>
        <dbReference type="ARBA" id="ARBA00023012"/>
    </source>
</evidence>
<dbReference type="GO" id="GO:0005524">
    <property type="term" value="F:ATP binding"/>
    <property type="evidence" value="ECO:0007669"/>
    <property type="project" value="UniProtKB-KW"/>
</dbReference>
<keyword evidence="4" id="KW-0597">Phosphoprotein</keyword>
<evidence type="ECO:0000256" key="12">
    <source>
        <dbReference type="ARBA" id="ARBA00023136"/>
    </source>
</evidence>
<dbReference type="Pfam" id="PF00512">
    <property type="entry name" value="HisKA"/>
    <property type="match status" value="1"/>
</dbReference>
<keyword evidence="7" id="KW-0547">Nucleotide-binding</keyword>
<dbReference type="Proteomes" id="UP000268007">
    <property type="component" value="Unassembled WGS sequence"/>
</dbReference>
<dbReference type="GO" id="GO:0000156">
    <property type="term" value="F:phosphorelay response regulator activity"/>
    <property type="evidence" value="ECO:0007669"/>
    <property type="project" value="TreeGrafter"/>
</dbReference>
<feature type="domain" description="PAS" evidence="14">
    <location>
        <begin position="18"/>
        <end position="69"/>
    </location>
</feature>
<dbReference type="InterPro" id="IPR003594">
    <property type="entry name" value="HATPase_dom"/>
</dbReference>
<dbReference type="AlphaFoldDB" id="A0A495J888"/>
<dbReference type="InterPro" id="IPR001610">
    <property type="entry name" value="PAC"/>
</dbReference>
<dbReference type="PANTHER" id="PTHR42878:SF7">
    <property type="entry name" value="SENSOR HISTIDINE KINASE GLRK"/>
    <property type="match status" value="1"/>
</dbReference>
<comment type="caution">
    <text evidence="16">The sequence shown here is derived from an EMBL/GenBank/DDBJ whole genome shotgun (WGS) entry which is preliminary data.</text>
</comment>
<evidence type="ECO:0000256" key="6">
    <source>
        <dbReference type="ARBA" id="ARBA00022692"/>
    </source>
</evidence>
<dbReference type="EMBL" id="RBKU01000001">
    <property type="protein sequence ID" value="RKR84742.1"/>
    <property type="molecule type" value="Genomic_DNA"/>
</dbReference>
<dbReference type="Pfam" id="PF00989">
    <property type="entry name" value="PAS"/>
    <property type="match status" value="1"/>
</dbReference>
<keyword evidence="12" id="KW-0472">Membrane</keyword>
<evidence type="ECO:0000256" key="2">
    <source>
        <dbReference type="ARBA" id="ARBA00004141"/>
    </source>
</evidence>
<dbReference type="PRINTS" id="PR00344">
    <property type="entry name" value="BCTRLSENSOR"/>
</dbReference>
<dbReference type="GO" id="GO:0016020">
    <property type="term" value="C:membrane"/>
    <property type="evidence" value="ECO:0007669"/>
    <property type="project" value="UniProtKB-SubCell"/>
</dbReference>
<keyword evidence="9" id="KW-0067">ATP-binding</keyword>
<keyword evidence="6" id="KW-0812">Transmembrane</keyword>
<comment type="subcellular location">
    <subcellularLocation>
        <location evidence="2">Membrane</location>
        <topology evidence="2">Multi-pass membrane protein</topology>
    </subcellularLocation>
</comment>
<keyword evidence="5" id="KW-0808">Transferase</keyword>
<dbReference type="PROSITE" id="PS50109">
    <property type="entry name" value="HIS_KIN"/>
    <property type="match status" value="1"/>
</dbReference>
<dbReference type="RefSeq" id="WP_121200576.1">
    <property type="nucleotide sequence ID" value="NZ_RBKU01000001.1"/>
</dbReference>